<reference evidence="1 2" key="1">
    <citation type="submission" date="2024-07" db="EMBL/GenBank/DDBJ databases">
        <title>Description of Labrys sedimenti sp. nov., isolated from a diclofenac-degrading enrichment culture.</title>
        <authorList>
            <person name="Tancsics A."/>
            <person name="Csepanyi A."/>
        </authorList>
    </citation>
    <scope>NUCLEOTIDE SEQUENCE [LARGE SCALE GENOMIC DNA]</scope>
    <source>
        <strain evidence="1 2">LMG 23578</strain>
    </source>
</reference>
<organism evidence="1 2">
    <name type="scientific">Labrys neptuniae</name>
    <dbReference type="NCBI Taxonomy" id="376174"/>
    <lineage>
        <taxon>Bacteria</taxon>
        <taxon>Pseudomonadati</taxon>
        <taxon>Pseudomonadota</taxon>
        <taxon>Alphaproteobacteria</taxon>
        <taxon>Hyphomicrobiales</taxon>
        <taxon>Xanthobacteraceae</taxon>
        <taxon>Labrys</taxon>
    </lineage>
</organism>
<feature type="non-terminal residue" evidence="1">
    <location>
        <position position="1"/>
    </location>
</feature>
<comment type="caution">
    <text evidence="1">The sequence shown here is derived from an EMBL/GenBank/DDBJ whole genome shotgun (WGS) entry which is preliminary data.</text>
</comment>
<dbReference type="InterPro" id="IPR011990">
    <property type="entry name" value="TPR-like_helical_dom_sf"/>
</dbReference>
<proteinExistence type="predicted"/>
<name>A0ABV3PXF0_9HYPH</name>
<evidence type="ECO:0000313" key="2">
    <source>
        <dbReference type="Proteomes" id="UP001555786"/>
    </source>
</evidence>
<dbReference type="Proteomes" id="UP001555786">
    <property type="component" value="Unassembled WGS sequence"/>
</dbReference>
<keyword evidence="2" id="KW-1185">Reference proteome</keyword>
<evidence type="ECO:0000313" key="1">
    <source>
        <dbReference type="EMBL" id="MEW9309949.1"/>
    </source>
</evidence>
<protein>
    <submittedName>
        <fullName evidence="1">SARP family transcriptional regulator</fullName>
    </submittedName>
</protein>
<dbReference type="Gene3D" id="1.25.40.10">
    <property type="entry name" value="Tetratricopeptide repeat domain"/>
    <property type="match status" value="1"/>
</dbReference>
<sequence length="414" mass="46483">FLRCIPTLQFRQTPYLDVHETGSRPPVIVRTLAKLPRVALLPPNPTMGEECDPLARVLVEEVANDLSRYRTFAVVAPHSSFGAVDLREPERLDALRNRYLVSSFMVPGDPSLALRLELYPGREILWAAEFRIGGSDLPTAFKLISRQIAVTLATEIEQDQLKRMRADPRPHAYRHYLEGKLLLQDCDLPKLRRARREFRRAADIDRYFAPARSANAQTLYQEWLMLGANDPALLHQARLEADAAISIDPGDGAGYRMAAVVSLNQRDFDTASSKFLEAEVLNPHSADLLLSHADALSHLGDAEAGWKRFQMALDLNPFPPDYYWWSGATIAIRRHDYRGAIELCGRMSSDEPVLRALAISHGLLGNKDIARKYGARIREMYPGVTISDIVNLAPDRKIEDRMLVAEGLRVAGLN</sequence>
<dbReference type="SUPFAM" id="SSF48452">
    <property type="entry name" value="TPR-like"/>
    <property type="match status" value="1"/>
</dbReference>
<accession>A0ABV3PXF0</accession>
<gene>
    <name evidence="1" type="ORF">ABXS05_30680</name>
</gene>
<dbReference type="EMBL" id="JBFNQD010000019">
    <property type="protein sequence ID" value="MEW9309949.1"/>
    <property type="molecule type" value="Genomic_DNA"/>
</dbReference>